<dbReference type="AlphaFoldDB" id="D3V7V9"/>
<reference evidence="1" key="1">
    <citation type="journal article" date="2011" name="PLoS ONE">
        <title>The entomopathogenic bacterial endosymbionts xenorhabdus and photorhabdus: convergent lifestyles from divergent genomes.</title>
        <authorList>
            <person name="Chaston J.M."/>
            <person name="Suen G."/>
            <person name="Tucker S.L."/>
            <person name="Andersen A.W."/>
            <person name="Bhasin A."/>
            <person name="Bode E."/>
            <person name="Bode H.B."/>
            <person name="Brachmann A.O."/>
            <person name="Cowles C.E."/>
            <person name="Cowles K.N."/>
            <person name="Darby C."/>
            <person name="de Leon L."/>
            <person name="Drace K."/>
            <person name="Du Z."/>
            <person name="Givaudan A."/>
            <person name="Herbert Tran E.E."/>
            <person name="Jewell K.A."/>
            <person name="Knack J.J."/>
            <person name="Krasomil-Osterfeld K.C."/>
            <person name="Kukor R."/>
            <person name="Lanois A."/>
            <person name="Latreille P."/>
            <person name="Leimgruber N.K."/>
            <person name="Lipke C.M."/>
            <person name="Liu R."/>
            <person name="Lu X."/>
            <person name="Martens E.C."/>
            <person name="Marri P.R."/>
            <person name="Medigue C."/>
            <person name="Menard M.L."/>
            <person name="Miller N.M."/>
            <person name="Morales-Soto N."/>
            <person name="Norton S."/>
            <person name="Ogier J.C."/>
            <person name="Orchard S.S."/>
            <person name="Park D."/>
            <person name="Park Y."/>
            <person name="Qurollo B.A."/>
            <person name="Sugar D.R."/>
            <person name="Richards G.R."/>
            <person name="Rouy Z."/>
            <person name="Slominski B."/>
            <person name="Slominski K."/>
            <person name="Snyder H."/>
            <person name="Tjaden B.C."/>
            <person name="van der Hoeven R."/>
            <person name="Welch R.D."/>
            <person name="Wheeler C."/>
            <person name="Xiang B."/>
            <person name="Barbazuk B."/>
            <person name="Gaudriault S."/>
            <person name="Goodner B."/>
            <person name="Slater S.C."/>
            <person name="Forst S."/>
            <person name="Goldman B.S."/>
            <person name="Goodrich-Blair H."/>
        </authorList>
    </citation>
    <scope>NUCLEOTIDE SEQUENCE [LARGE SCALE GENOMIC DNA]</scope>
    <source>
        <strain evidence="1">SS-2004</strain>
    </source>
</reference>
<sequence>MHNCTKTRPFCVRARRGSKRPQWGRMDAFNHHCEALLRLYFSNTGFGLYRELARYSFIPPTLCINVILQIFQFCPVVDDVFSDIENS</sequence>
<dbReference type="EMBL" id="FN667741">
    <property type="protein sequence ID" value="CBJ81921.1"/>
    <property type="molecule type" value="Genomic_DNA"/>
</dbReference>
<dbReference type="HOGENOM" id="CLU_2482563_0_0_6"/>
<proteinExistence type="predicted"/>
<dbReference type="KEGG" id="xbo:XBJ1_2797"/>
<accession>D3V7V9</accession>
<dbReference type="STRING" id="406818.XBJ1_2797"/>
<protein>
    <submittedName>
        <fullName evidence="1">Uncharacterized protein</fullName>
    </submittedName>
</protein>
<evidence type="ECO:0000313" key="2">
    <source>
        <dbReference type="Proteomes" id="UP000002045"/>
    </source>
</evidence>
<dbReference type="Proteomes" id="UP000002045">
    <property type="component" value="Chromosome"/>
</dbReference>
<gene>
    <name evidence="1" type="ordered locus">XBJ1_2797</name>
</gene>
<name>D3V7V9_XENBS</name>
<evidence type="ECO:0000313" key="1">
    <source>
        <dbReference type="EMBL" id="CBJ81921.1"/>
    </source>
</evidence>
<organism evidence="1 2">
    <name type="scientific">Xenorhabdus bovienii (strain SS-2004)</name>
    <name type="common">Xenorhabdus nematophila subsp. bovienii</name>
    <dbReference type="NCBI Taxonomy" id="406818"/>
    <lineage>
        <taxon>Bacteria</taxon>
        <taxon>Pseudomonadati</taxon>
        <taxon>Pseudomonadota</taxon>
        <taxon>Gammaproteobacteria</taxon>
        <taxon>Enterobacterales</taxon>
        <taxon>Morganellaceae</taxon>
        <taxon>Xenorhabdus</taxon>
    </lineage>
</organism>